<dbReference type="SUPFAM" id="SSF110849">
    <property type="entry name" value="ParB/Sulfiredoxin"/>
    <property type="match status" value="1"/>
</dbReference>
<dbReference type="OrthoDB" id="9125702at2"/>
<accession>A0A1I3V1C7</accession>
<dbReference type="AlphaFoldDB" id="A0A1I3V1C7"/>
<reference evidence="2" key="1">
    <citation type="submission" date="2016-10" db="EMBL/GenBank/DDBJ databases">
        <authorList>
            <person name="Varghese N."/>
            <person name="Submissions S."/>
        </authorList>
    </citation>
    <scope>NUCLEOTIDE SEQUENCE [LARGE SCALE GENOMIC DNA]</scope>
    <source>
        <strain evidence="2">DSM 11578</strain>
    </source>
</reference>
<name>A0A1I3V1C7_9GAMM</name>
<proteinExistence type="predicted"/>
<dbReference type="InterPro" id="IPR036086">
    <property type="entry name" value="ParB/Sulfiredoxin_sf"/>
</dbReference>
<evidence type="ECO:0000313" key="1">
    <source>
        <dbReference type="EMBL" id="SFJ88166.1"/>
    </source>
</evidence>
<protein>
    <recommendedName>
        <fullName evidence="3">ParB-like nuclease domain-containing protein</fullName>
    </recommendedName>
</protein>
<dbReference type="Gene3D" id="3.90.1530.10">
    <property type="entry name" value="Conserved hypothetical protein from pyrococcus furiosus pfu- 392566-001, ParB domain"/>
    <property type="match status" value="1"/>
</dbReference>
<evidence type="ECO:0008006" key="3">
    <source>
        <dbReference type="Google" id="ProtNLM"/>
    </source>
</evidence>
<evidence type="ECO:0000313" key="2">
    <source>
        <dbReference type="Proteomes" id="UP000198924"/>
    </source>
</evidence>
<dbReference type="Proteomes" id="UP000198924">
    <property type="component" value="Unassembled WGS sequence"/>
</dbReference>
<dbReference type="STRING" id="45496.SAMN04488079_102165"/>
<keyword evidence="2" id="KW-1185">Reference proteome</keyword>
<organism evidence="1 2">
    <name type="scientific">Methylophaga sulfidovorans</name>
    <dbReference type="NCBI Taxonomy" id="45496"/>
    <lineage>
        <taxon>Bacteria</taxon>
        <taxon>Pseudomonadati</taxon>
        <taxon>Pseudomonadota</taxon>
        <taxon>Gammaproteobacteria</taxon>
        <taxon>Thiotrichales</taxon>
        <taxon>Piscirickettsiaceae</taxon>
        <taxon>Methylophaga</taxon>
    </lineage>
</organism>
<sequence length="286" mass="33072">MSATQETASFQDGYRQLEEELATGTAFPPKPLPHRPNRYPVSRLEFMTSVFQPRAIGDEFASERHIQALMEAIMHEKNHELDPVVIWWSGKRFLVLDGHHRVEAHNRLQAQGKGTGVIPVLTFRGSLREAHLESIRLNAKDKLAMGKEDKLTKAWHIVTIDNEMTVREIGSICKVGKSSVSRMKAKREELVQKYGEQWLDEVDGLTWKEVLSIGVKRDHDEEWEDRQVITWAKGLQKTFGNKPQRQPELFARALEKYSPHLYKGLAEWLRHDFRDEFDDVDGDSDF</sequence>
<dbReference type="RefSeq" id="WP_091711549.1">
    <property type="nucleotide sequence ID" value="NZ_FOSH01000002.1"/>
</dbReference>
<gene>
    <name evidence="1" type="ORF">SAMN04488079_102165</name>
</gene>
<dbReference type="EMBL" id="FOSH01000002">
    <property type="protein sequence ID" value="SFJ88166.1"/>
    <property type="molecule type" value="Genomic_DNA"/>
</dbReference>